<accession>A0ACB9Z0F4</accession>
<dbReference type="EMBL" id="MU393479">
    <property type="protein sequence ID" value="KAI4864957.1"/>
    <property type="molecule type" value="Genomic_DNA"/>
</dbReference>
<evidence type="ECO:0000313" key="2">
    <source>
        <dbReference type="Proteomes" id="UP001497700"/>
    </source>
</evidence>
<protein>
    <submittedName>
        <fullName evidence="1">FAD/NAD(P)-binding domain-containing protein</fullName>
    </submittedName>
</protein>
<evidence type="ECO:0000313" key="1">
    <source>
        <dbReference type="EMBL" id="KAI4864957.1"/>
    </source>
</evidence>
<organism evidence="1 2">
    <name type="scientific">Hypoxylon rubiginosum</name>
    <dbReference type="NCBI Taxonomy" id="110542"/>
    <lineage>
        <taxon>Eukaryota</taxon>
        <taxon>Fungi</taxon>
        <taxon>Dikarya</taxon>
        <taxon>Ascomycota</taxon>
        <taxon>Pezizomycotina</taxon>
        <taxon>Sordariomycetes</taxon>
        <taxon>Xylariomycetidae</taxon>
        <taxon>Xylariales</taxon>
        <taxon>Hypoxylaceae</taxon>
        <taxon>Hypoxylon</taxon>
    </lineage>
</organism>
<comment type="caution">
    <text evidence="1">The sequence shown here is derived from an EMBL/GenBank/DDBJ whole genome shotgun (WGS) entry which is preliminary data.</text>
</comment>
<gene>
    <name evidence="1" type="ORF">F4820DRAFT_315919</name>
</gene>
<proteinExistence type="predicted"/>
<name>A0ACB9Z0F4_9PEZI</name>
<reference evidence="1 2" key="1">
    <citation type="journal article" date="2022" name="New Phytol.">
        <title>Ecological generalism drives hyperdiversity of secondary metabolite gene clusters in xylarialean endophytes.</title>
        <authorList>
            <person name="Franco M.E.E."/>
            <person name="Wisecaver J.H."/>
            <person name="Arnold A.E."/>
            <person name="Ju Y.M."/>
            <person name="Slot J.C."/>
            <person name="Ahrendt S."/>
            <person name="Moore L.P."/>
            <person name="Eastman K.E."/>
            <person name="Scott K."/>
            <person name="Konkel Z."/>
            <person name="Mondo S.J."/>
            <person name="Kuo A."/>
            <person name="Hayes R.D."/>
            <person name="Haridas S."/>
            <person name="Andreopoulos B."/>
            <person name="Riley R."/>
            <person name="LaButti K."/>
            <person name="Pangilinan J."/>
            <person name="Lipzen A."/>
            <person name="Amirebrahimi M."/>
            <person name="Yan J."/>
            <person name="Adam C."/>
            <person name="Keymanesh K."/>
            <person name="Ng V."/>
            <person name="Louie K."/>
            <person name="Northen T."/>
            <person name="Drula E."/>
            <person name="Henrissat B."/>
            <person name="Hsieh H.M."/>
            <person name="Youens-Clark K."/>
            <person name="Lutzoni F."/>
            <person name="Miadlikowska J."/>
            <person name="Eastwood D.C."/>
            <person name="Hamelin R.C."/>
            <person name="Grigoriev I.V."/>
            <person name="U'Ren J.M."/>
        </authorList>
    </citation>
    <scope>NUCLEOTIDE SEQUENCE [LARGE SCALE GENOMIC DNA]</scope>
    <source>
        <strain evidence="1 2">CBS 119005</strain>
    </source>
</reference>
<keyword evidence="2" id="KW-1185">Reference proteome</keyword>
<sequence length="487" mass="54058">MPAAQKPFRVVIVGGGLVALTAAHIFSKANIDFVILERHENLLPEVGTLLNIWPPTFRILDQLGLLDAMQPNLNVVNRGVSMSAESGAIFAQIDPDVILTQNHGYGVRIVHRPHFIKALYQTLPDSAKERIKLKKHVVNVNVLDDGMSVECADGTVEEGSIIMGADGVRSRVRQCMQALAEGKPPLDRSQPSKSPYLTTFRMLFGNIPVPPGQEIGVNFEGALERVSTQLITGKSQAWVGIYEAVDKPTSERIRYTNQDKENILEKWGHLYVAPGLTVRDAFASHVGSLGLVSLEEGHVDKWTWNRIVLVGDAVRKLEPHAGLGYNSGVSDVTVLANKLRRLLRTEPSPTTEALEAVFTDYQSERKKLEPKVDGMSRRRARMTTWLSPMNKLMAKYIAPWTNLAYYSMQYITAPIVSRAPVLEWLEEKGLPETLQVPYLHHPIPEGMELEGSAKRSVSSRPSLSIYTGTVVLAALAAVGFQYYRRLH</sequence>
<dbReference type="Proteomes" id="UP001497700">
    <property type="component" value="Unassembled WGS sequence"/>
</dbReference>